<dbReference type="AlphaFoldDB" id="A0A7S2HP63"/>
<proteinExistence type="predicted"/>
<dbReference type="PANTHER" id="PTHR22753:SF14">
    <property type="entry name" value="MONOACYLGLYCEROL_DIACYLGLYCEROL O-ACYLTRANSFERASE"/>
    <property type="match status" value="1"/>
</dbReference>
<organism evidence="2">
    <name type="scientific">Octactis speculum</name>
    <dbReference type="NCBI Taxonomy" id="3111310"/>
    <lineage>
        <taxon>Eukaryota</taxon>
        <taxon>Sar</taxon>
        <taxon>Stramenopiles</taxon>
        <taxon>Ochrophyta</taxon>
        <taxon>Dictyochophyceae</taxon>
        <taxon>Dictyochales</taxon>
        <taxon>Dictyochaceae</taxon>
        <taxon>Octactis</taxon>
    </lineage>
</organism>
<dbReference type="EMBL" id="HBGS01063273">
    <property type="protein sequence ID" value="CAD9496608.1"/>
    <property type="molecule type" value="Transcribed_RNA"/>
</dbReference>
<gene>
    <name evidence="2" type="ORF">DSPE1174_LOCUS32976</name>
</gene>
<reference evidence="2" key="1">
    <citation type="submission" date="2021-01" db="EMBL/GenBank/DDBJ databases">
        <authorList>
            <person name="Corre E."/>
            <person name="Pelletier E."/>
            <person name="Niang G."/>
            <person name="Scheremetjew M."/>
            <person name="Finn R."/>
            <person name="Kale V."/>
            <person name="Holt S."/>
            <person name="Cochrane G."/>
            <person name="Meng A."/>
            <person name="Brown T."/>
            <person name="Cohen L."/>
        </authorList>
    </citation>
    <scope>NUCLEOTIDE SEQUENCE</scope>
    <source>
        <strain evidence="2">CCMP1381</strain>
    </source>
</reference>
<feature type="region of interest" description="Disordered" evidence="1">
    <location>
        <begin position="332"/>
        <end position="362"/>
    </location>
</feature>
<dbReference type="GO" id="GO:0016020">
    <property type="term" value="C:membrane"/>
    <property type="evidence" value="ECO:0007669"/>
    <property type="project" value="TreeGrafter"/>
</dbReference>
<sequence length="388" mass="41503">MQVCRDLTSPVFLSTNPNTGEVVRGLGQVPLDSGPVILVGNHQMFGLDGVFIVEEFVRQRNTLVTALVYPSLLDDTSPLAPLPYPLPGSQNMLRRFGAIPASGRALLKVLGGRHMGPGNTIASRTVLVFPGGAREVFKRKGESYELKWPVEPLLVQLAAKTNATIVPFAAIGGDEFFSDPIVDTDALLGLPLIGDWLRDRTEGLPSLVPGDAFIPPIVRPRLEGPRRNYFIFGPPIATQGLDPKDLEACEGTYKEVQNAVYAGIDYLKQARKDDPNEAAIPRIAIERFTGEPSDSFDLGGRWGRVDTPGWPSVTGDDEVCIIVHEDAPPLCVEKPSQEMDAPPVSRSRASSGGGGGGGSTINEKGEVCVIVHEDAPPLCVDPVEAAAA</sequence>
<evidence type="ECO:0000256" key="1">
    <source>
        <dbReference type="SAM" id="MobiDB-lite"/>
    </source>
</evidence>
<dbReference type="PANTHER" id="PTHR22753">
    <property type="entry name" value="TRANSMEMBRANE PROTEIN 68"/>
    <property type="match status" value="1"/>
</dbReference>
<accession>A0A7S2HP63</accession>
<evidence type="ECO:0000313" key="2">
    <source>
        <dbReference type="EMBL" id="CAD9496608.1"/>
    </source>
</evidence>
<name>A0A7S2HP63_9STRA</name>
<protein>
    <recommendedName>
        <fullName evidence="3">Acyltransferase</fullName>
    </recommendedName>
</protein>
<evidence type="ECO:0008006" key="3">
    <source>
        <dbReference type="Google" id="ProtNLM"/>
    </source>
</evidence>